<evidence type="ECO:0000313" key="2">
    <source>
        <dbReference type="Proteomes" id="UP001473302"/>
    </source>
</evidence>
<protein>
    <submittedName>
        <fullName evidence="1">Uncharacterized protein</fullName>
    </submittedName>
</protein>
<name>A0ABP9YY81_9FUNG</name>
<sequence length="147" mass="17078">MTSIRSLLRGEKDIDEMLYEVQLDKISIIKGKLRPSALVIVEEAIEDSQLWNEEGDEQEITFYRHFTSYLGTLLRNTTLKIMENPAVLATRRFADIACIENTLLALFKLKPFYMSLIPALREIIATQEMYTYIEDVYKKNATVEIHL</sequence>
<organism evidence="1 2">
    <name type="scientific">Mucor flavus</name>
    <dbReference type="NCBI Taxonomy" id="439312"/>
    <lineage>
        <taxon>Eukaryota</taxon>
        <taxon>Fungi</taxon>
        <taxon>Fungi incertae sedis</taxon>
        <taxon>Mucoromycota</taxon>
        <taxon>Mucoromycotina</taxon>
        <taxon>Mucoromycetes</taxon>
        <taxon>Mucorales</taxon>
        <taxon>Mucorineae</taxon>
        <taxon>Mucoraceae</taxon>
        <taxon>Mucor</taxon>
    </lineage>
</organism>
<evidence type="ECO:0000313" key="1">
    <source>
        <dbReference type="EMBL" id="GAA5811827.1"/>
    </source>
</evidence>
<dbReference type="EMBL" id="BAABUK010000011">
    <property type="protein sequence ID" value="GAA5811827.1"/>
    <property type="molecule type" value="Genomic_DNA"/>
</dbReference>
<gene>
    <name evidence="1" type="ORF">MFLAVUS_005272</name>
</gene>
<proteinExistence type="predicted"/>
<reference evidence="1 2" key="1">
    <citation type="submission" date="2024-04" db="EMBL/GenBank/DDBJ databases">
        <title>genome sequences of Mucor flavus KT1a and Helicostylum pulchrum KT1b strains isolated from the surface of a dry-aged beef.</title>
        <authorList>
            <person name="Toyotome T."/>
            <person name="Hosono M."/>
            <person name="Torimaru M."/>
            <person name="Fukuda K."/>
            <person name="Mikami N."/>
        </authorList>
    </citation>
    <scope>NUCLEOTIDE SEQUENCE [LARGE SCALE GENOMIC DNA]</scope>
    <source>
        <strain evidence="1 2">KT1a</strain>
    </source>
</reference>
<comment type="caution">
    <text evidence="1">The sequence shown here is derived from an EMBL/GenBank/DDBJ whole genome shotgun (WGS) entry which is preliminary data.</text>
</comment>
<accession>A0ABP9YY81</accession>
<dbReference type="Proteomes" id="UP001473302">
    <property type="component" value="Unassembled WGS sequence"/>
</dbReference>
<keyword evidence="2" id="KW-1185">Reference proteome</keyword>